<accession>A0A3D8GUA4</accession>
<dbReference type="Proteomes" id="UP000257144">
    <property type="component" value="Unassembled WGS sequence"/>
</dbReference>
<proteinExistence type="predicted"/>
<dbReference type="RefSeq" id="WP_115449939.1">
    <property type="nucleotide sequence ID" value="NZ_QNQT01000001.1"/>
</dbReference>
<organism evidence="1 2">
    <name type="scientific">Neobacillus piezotolerans</name>
    <dbReference type="NCBI Taxonomy" id="2259171"/>
    <lineage>
        <taxon>Bacteria</taxon>
        <taxon>Bacillati</taxon>
        <taxon>Bacillota</taxon>
        <taxon>Bacilli</taxon>
        <taxon>Bacillales</taxon>
        <taxon>Bacillaceae</taxon>
        <taxon>Neobacillus</taxon>
    </lineage>
</organism>
<gene>
    <name evidence="1" type="ORF">DRW41_00160</name>
</gene>
<comment type="caution">
    <text evidence="1">The sequence shown here is derived from an EMBL/GenBank/DDBJ whole genome shotgun (WGS) entry which is preliminary data.</text>
</comment>
<reference evidence="1 2" key="1">
    <citation type="submission" date="2018-07" db="EMBL/GenBank/DDBJ databases">
        <title>Bacillus sp. YLB-04 draft genome sequence.</title>
        <authorList>
            <person name="Yu L."/>
            <person name="Tang X."/>
        </authorList>
    </citation>
    <scope>NUCLEOTIDE SEQUENCE [LARGE SCALE GENOMIC DNA]</scope>
    <source>
        <strain evidence="1 2">YLB-04</strain>
    </source>
</reference>
<dbReference type="EMBL" id="QNQT01000001">
    <property type="protein sequence ID" value="RDU38028.1"/>
    <property type="molecule type" value="Genomic_DNA"/>
</dbReference>
<evidence type="ECO:0000313" key="1">
    <source>
        <dbReference type="EMBL" id="RDU38028.1"/>
    </source>
</evidence>
<keyword evidence="2" id="KW-1185">Reference proteome</keyword>
<evidence type="ECO:0000313" key="2">
    <source>
        <dbReference type="Proteomes" id="UP000257144"/>
    </source>
</evidence>
<sequence>MNFAIDQISIMGVQNDLVELEGIIAYQMEKGWPDPNLVTTELGDVLDGLAIGVTIGEYAGTIFTN</sequence>
<dbReference type="AlphaFoldDB" id="A0A3D8GUA4"/>
<protein>
    <submittedName>
        <fullName evidence="1">Uncharacterized protein</fullName>
    </submittedName>
</protein>
<name>A0A3D8GUA4_9BACI</name>